<organism evidence="11 12">
    <name type="scientific">Cimex lectularius</name>
    <name type="common">Bed bug</name>
    <name type="synonym">Acanthia lectularia</name>
    <dbReference type="NCBI Taxonomy" id="79782"/>
    <lineage>
        <taxon>Eukaryota</taxon>
        <taxon>Metazoa</taxon>
        <taxon>Ecdysozoa</taxon>
        <taxon>Arthropoda</taxon>
        <taxon>Hexapoda</taxon>
        <taxon>Insecta</taxon>
        <taxon>Pterygota</taxon>
        <taxon>Neoptera</taxon>
        <taxon>Paraneoptera</taxon>
        <taxon>Hemiptera</taxon>
        <taxon>Heteroptera</taxon>
        <taxon>Panheteroptera</taxon>
        <taxon>Cimicomorpha</taxon>
        <taxon>Cimicidae</taxon>
        <taxon>Cimex</taxon>
    </lineage>
</organism>
<dbReference type="InterPro" id="IPR011332">
    <property type="entry name" value="Ribosomal_zn-bd"/>
</dbReference>
<evidence type="ECO:0000256" key="9">
    <source>
        <dbReference type="ARBA" id="ARBA00045766"/>
    </source>
</evidence>
<dbReference type="SUPFAM" id="SSF57829">
    <property type="entry name" value="Zn-binding ribosomal proteins"/>
    <property type="match status" value="1"/>
</dbReference>
<dbReference type="KEGG" id="clec:106661462"/>
<feature type="region of interest" description="Disordered" evidence="10">
    <location>
        <begin position="179"/>
        <end position="200"/>
    </location>
</feature>
<dbReference type="PANTHER" id="PTHR21026">
    <property type="entry name" value="39S RIBOSOMAL PROTEIN L32, MITOCHONDRIAL"/>
    <property type="match status" value="1"/>
</dbReference>
<dbReference type="GO" id="GO:0005762">
    <property type="term" value="C:mitochondrial large ribosomal subunit"/>
    <property type="evidence" value="ECO:0007669"/>
    <property type="project" value="TreeGrafter"/>
</dbReference>
<dbReference type="GO" id="GO:0006412">
    <property type="term" value="P:translation"/>
    <property type="evidence" value="ECO:0007669"/>
    <property type="project" value="InterPro"/>
</dbReference>
<comment type="similarity">
    <text evidence="2">Belongs to the bacterial ribosomal protein bL32 family.</text>
</comment>
<sequence length="200" mass="23118">MLKNIVSSCKYLISDIENILNSIITRNSIHPGLCILPLNAQQRTDERSKPIIDILKDAFLFAVPKSRRSVERRQKRKFGWPEYHWKPLVPKTNILICTSCGHDYLAGHLCGNCYERVKKETEEMQKAIEATLKLDPVEKEVVVLYEDELNDKNQEFWQGKRIVEMKKKRPAWFSDNLLQKSTIGGDSDTKDKKPSSDELA</sequence>
<evidence type="ECO:0000313" key="11">
    <source>
        <dbReference type="EnsemblMetazoa" id="XP_014240360.1"/>
    </source>
</evidence>
<evidence type="ECO:0000256" key="3">
    <source>
        <dbReference type="ARBA" id="ARBA00022946"/>
    </source>
</evidence>
<dbReference type="Pfam" id="PF01783">
    <property type="entry name" value="Ribosomal_L32p"/>
    <property type="match status" value="1"/>
</dbReference>
<dbReference type="EnsemblMetazoa" id="XM_014384874.2">
    <property type="protein sequence ID" value="XP_014240360.1"/>
    <property type="gene ID" value="LOC106661462"/>
</dbReference>
<dbReference type="InterPro" id="IPR002677">
    <property type="entry name" value="Ribosomal_bL32"/>
</dbReference>
<dbReference type="GeneID" id="106661462"/>
<keyword evidence="5" id="KW-0496">Mitochondrion</keyword>
<dbReference type="Proteomes" id="UP000494040">
    <property type="component" value="Unassembled WGS sequence"/>
</dbReference>
<dbReference type="RefSeq" id="XP_014240360.1">
    <property type="nucleotide sequence ID" value="XM_014384874.2"/>
</dbReference>
<dbReference type="PANTHER" id="PTHR21026:SF2">
    <property type="entry name" value="LARGE RIBOSOMAL SUBUNIT PROTEIN BL32M"/>
    <property type="match status" value="1"/>
</dbReference>
<comment type="function">
    <text evidence="9">Component of the mitochondrial large ribosomal subunit (mt-LSU). The mitochondrial ribosome (mitoribosome) is a large ribonucleoprotein complex responsible for the synthesis of proteins inside mitochondria.</text>
</comment>
<comment type="subcellular location">
    <subcellularLocation>
        <location evidence="1">Mitochondrion</location>
    </subcellularLocation>
</comment>
<evidence type="ECO:0000256" key="5">
    <source>
        <dbReference type="ARBA" id="ARBA00023128"/>
    </source>
</evidence>
<accession>A0A8I6R774</accession>
<evidence type="ECO:0000256" key="4">
    <source>
        <dbReference type="ARBA" id="ARBA00022980"/>
    </source>
</evidence>
<evidence type="ECO:0000256" key="7">
    <source>
        <dbReference type="ARBA" id="ARBA00039935"/>
    </source>
</evidence>
<keyword evidence="4" id="KW-0689">Ribosomal protein</keyword>
<evidence type="ECO:0000256" key="8">
    <source>
        <dbReference type="ARBA" id="ARBA00042577"/>
    </source>
</evidence>
<dbReference type="InterPro" id="IPR051991">
    <property type="entry name" value="Mitoribosomal_protein_bL32"/>
</dbReference>
<feature type="compositionally biased region" description="Basic and acidic residues" evidence="10">
    <location>
        <begin position="187"/>
        <end position="200"/>
    </location>
</feature>
<dbReference type="OMA" id="VLCPHCY"/>
<proteinExistence type="inferred from homology"/>
<dbReference type="AlphaFoldDB" id="A0A8I6R774"/>
<keyword evidence="3" id="KW-0809">Transit peptide</keyword>
<evidence type="ECO:0000256" key="6">
    <source>
        <dbReference type="ARBA" id="ARBA00023274"/>
    </source>
</evidence>
<dbReference type="OrthoDB" id="2014905at2759"/>
<keyword evidence="12" id="KW-1185">Reference proteome</keyword>
<evidence type="ECO:0000313" key="12">
    <source>
        <dbReference type="Proteomes" id="UP000494040"/>
    </source>
</evidence>
<name>A0A8I6R774_CIMLE</name>
<dbReference type="GO" id="GO:0003735">
    <property type="term" value="F:structural constituent of ribosome"/>
    <property type="evidence" value="ECO:0007669"/>
    <property type="project" value="InterPro"/>
</dbReference>
<evidence type="ECO:0000256" key="1">
    <source>
        <dbReference type="ARBA" id="ARBA00004173"/>
    </source>
</evidence>
<evidence type="ECO:0000256" key="10">
    <source>
        <dbReference type="SAM" id="MobiDB-lite"/>
    </source>
</evidence>
<keyword evidence="6" id="KW-0687">Ribonucleoprotein</keyword>
<reference evidence="11" key="1">
    <citation type="submission" date="2022-01" db="UniProtKB">
        <authorList>
            <consortium name="EnsemblMetazoa"/>
        </authorList>
    </citation>
    <scope>IDENTIFICATION</scope>
</reference>
<dbReference type="CTD" id="64983"/>
<protein>
    <recommendedName>
        <fullName evidence="7">Large ribosomal subunit protein bL32m</fullName>
    </recommendedName>
    <alternativeName>
        <fullName evidence="8">39S ribosomal protein L32, mitochondrial</fullName>
    </alternativeName>
</protein>
<evidence type="ECO:0000256" key="2">
    <source>
        <dbReference type="ARBA" id="ARBA00008560"/>
    </source>
</evidence>